<dbReference type="GO" id="GO:0007596">
    <property type="term" value="P:blood coagulation"/>
    <property type="evidence" value="ECO:0007669"/>
    <property type="project" value="InterPro"/>
</dbReference>
<dbReference type="GO" id="GO:0007200">
    <property type="term" value="P:phospholipase C-activating G protein-coupled receptor signaling pathway"/>
    <property type="evidence" value="ECO:0007669"/>
    <property type="project" value="TreeGrafter"/>
</dbReference>
<dbReference type="InterPro" id="IPR003944">
    <property type="entry name" value="Prot_act_rcpt_4"/>
</dbReference>
<dbReference type="GO" id="GO:0005886">
    <property type="term" value="C:plasma membrane"/>
    <property type="evidence" value="ECO:0007669"/>
    <property type="project" value="UniProtKB-SubCell"/>
</dbReference>
<gene>
    <name evidence="15" type="ORF">GDO78_006406</name>
</gene>
<evidence type="ECO:0000256" key="12">
    <source>
        <dbReference type="RuleBase" id="RU000688"/>
    </source>
</evidence>
<keyword evidence="6 13" id="KW-0472">Membrane</keyword>
<feature type="transmembrane region" description="Helical" evidence="13">
    <location>
        <begin position="34"/>
        <end position="57"/>
    </location>
</feature>
<evidence type="ECO:0000256" key="11">
    <source>
        <dbReference type="PIRSR" id="PIRSR603912-52"/>
    </source>
</evidence>
<evidence type="ECO:0000313" key="16">
    <source>
        <dbReference type="Proteomes" id="UP000770717"/>
    </source>
</evidence>
<comment type="similarity">
    <text evidence="12">Belongs to the G-protein coupled receptor 1 family.</text>
</comment>
<keyword evidence="4 13" id="KW-1133">Transmembrane helix</keyword>
<dbReference type="Proteomes" id="UP000770717">
    <property type="component" value="Unassembled WGS sequence"/>
</dbReference>
<evidence type="ECO:0000256" key="8">
    <source>
        <dbReference type="ARBA" id="ARBA00023170"/>
    </source>
</evidence>
<feature type="transmembrane region" description="Helical" evidence="13">
    <location>
        <begin position="236"/>
        <end position="262"/>
    </location>
</feature>
<keyword evidence="2" id="KW-1003">Cell membrane</keyword>
<dbReference type="PROSITE" id="PS00237">
    <property type="entry name" value="G_PROTEIN_RECEP_F1_1"/>
    <property type="match status" value="1"/>
</dbReference>
<dbReference type="AlphaFoldDB" id="A0A8J6KG77"/>
<evidence type="ECO:0000256" key="2">
    <source>
        <dbReference type="ARBA" id="ARBA00022475"/>
    </source>
</evidence>
<proteinExistence type="inferred from homology"/>
<evidence type="ECO:0000256" key="7">
    <source>
        <dbReference type="ARBA" id="ARBA00023157"/>
    </source>
</evidence>
<dbReference type="InterPro" id="IPR000276">
    <property type="entry name" value="GPCR_Rhodpsn"/>
</dbReference>
<dbReference type="PRINTS" id="PR01430">
    <property type="entry name" value="PROTEASEAR4"/>
</dbReference>
<reference evidence="15" key="1">
    <citation type="thesis" date="2020" institute="ProQuest LLC" country="789 East Eisenhower Parkway, Ann Arbor, MI, USA">
        <title>Comparative Genomics and Chromosome Evolution.</title>
        <authorList>
            <person name="Mudd A.B."/>
        </authorList>
    </citation>
    <scope>NUCLEOTIDE SEQUENCE</scope>
    <source>
        <strain evidence="15">HN-11 Male</strain>
        <tissue evidence="15">Kidney and liver</tissue>
    </source>
</reference>
<evidence type="ECO:0000313" key="15">
    <source>
        <dbReference type="EMBL" id="KAG9491031.1"/>
    </source>
</evidence>
<evidence type="ECO:0000256" key="10">
    <source>
        <dbReference type="ARBA" id="ARBA00023224"/>
    </source>
</evidence>
<feature type="transmembrane region" description="Helical" evidence="13">
    <location>
        <begin position="69"/>
        <end position="86"/>
    </location>
</feature>
<keyword evidence="8 12" id="KW-0675">Receptor</keyword>
<dbReference type="PROSITE" id="PS50262">
    <property type="entry name" value="G_PROTEIN_RECEP_F1_2"/>
    <property type="match status" value="1"/>
</dbReference>
<dbReference type="PRINTS" id="PR01428">
    <property type="entry name" value="PROTEASEAR"/>
</dbReference>
<name>A0A8J6KG77_ELECQ</name>
<dbReference type="InterPro" id="IPR017452">
    <property type="entry name" value="GPCR_Rhodpsn_7TM"/>
</dbReference>
<evidence type="ECO:0000256" key="1">
    <source>
        <dbReference type="ARBA" id="ARBA00004651"/>
    </source>
</evidence>
<dbReference type="SUPFAM" id="SSF81321">
    <property type="entry name" value="Family A G protein-coupled receptor-like"/>
    <property type="match status" value="1"/>
</dbReference>
<dbReference type="FunFam" id="1.20.1070.10:FF:000040">
    <property type="entry name" value="Coagulation factor 2 (thrombin) receptor"/>
    <property type="match status" value="1"/>
</dbReference>
<protein>
    <recommendedName>
        <fullName evidence="14">G-protein coupled receptors family 1 profile domain-containing protein</fullName>
    </recommendedName>
</protein>
<dbReference type="PRINTS" id="PR00237">
    <property type="entry name" value="GPCRRHODOPSN"/>
</dbReference>
<feature type="disulfide bond" evidence="11">
    <location>
        <begin position="104"/>
        <end position="183"/>
    </location>
</feature>
<keyword evidence="3 12" id="KW-0812">Transmembrane</keyword>
<feature type="transmembrane region" description="Helical" evidence="13">
    <location>
        <begin position="106"/>
        <end position="127"/>
    </location>
</feature>
<organism evidence="15 16">
    <name type="scientific">Eleutherodactylus coqui</name>
    <name type="common">Puerto Rican coqui</name>
    <dbReference type="NCBI Taxonomy" id="57060"/>
    <lineage>
        <taxon>Eukaryota</taxon>
        <taxon>Metazoa</taxon>
        <taxon>Chordata</taxon>
        <taxon>Craniata</taxon>
        <taxon>Vertebrata</taxon>
        <taxon>Euteleostomi</taxon>
        <taxon>Amphibia</taxon>
        <taxon>Batrachia</taxon>
        <taxon>Anura</taxon>
        <taxon>Neobatrachia</taxon>
        <taxon>Hyloidea</taxon>
        <taxon>Eleutherodactylidae</taxon>
        <taxon>Eleutherodactylinae</taxon>
        <taxon>Eleutherodactylus</taxon>
        <taxon>Eleutherodactylus</taxon>
    </lineage>
</organism>
<dbReference type="GO" id="GO:0035025">
    <property type="term" value="P:positive regulation of Rho protein signal transduction"/>
    <property type="evidence" value="ECO:0007669"/>
    <property type="project" value="TreeGrafter"/>
</dbReference>
<keyword evidence="10 12" id="KW-0807">Transducer</keyword>
<evidence type="ECO:0000256" key="9">
    <source>
        <dbReference type="ARBA" id="ARBA00023180"/>
    </source>
</evidence>
<evidence type="ECO:0000259" key="14">
    <source>
        <dbReference type="PROSITE" id="PS50262"/>
    </source>
</evidence>
<dbReference type="InterPro" id="IPR003912">
    <property type="entry name" value="Protea_act_rcpt"/>
</dbReference>
<keyword evidence="9" id="KW-0325">Glycoprotein</keyword>
<dbReference type="EMBL" id="WNTK01000002">
    <property type="protein sequence ID" value="KAG9491031.1"/>
    <property type="molecule type" value="Genomic_DNA"/>
</dbReference>
<feature type="non-terminal residue" evidence="15">
    <location>
        <position position="1"/>
    </location>
</feature>
<evidence type="ECO:0000256" key="3">
    <source>
        <dbReference type="ARBA" id="ARBA00022692"/>
    </source>
</evidence>
<evidence type="ECO:0000256" key="5">
    <source>
        <dbReference type="ARBA" id="ARBA00023040"/>
    </source>
</evidence>
<dbReference type="Pfam" id="PF00001">
    <property type="entry name" value="7tm_1"/>
    <property type="match status" value="1"/>
</dbReference>
<keyword evidence="5 12" id="KW-0297">G-protein coupled receptor</keyword>
<comment type="caution">
    <text evidence="15">The sequence shown here is derived from an EMBL/GenBank/DDBJ whole genome shotgun (WGS) entry which is preliminary data.</text>
</comment>
<evidence type="ECO:0000256" key="13">
    <source>
        <dbReference type="SAM" id="Phobius"/>
    </source>
</evidence>
<dbReference type="GO" id="GO:0015057">
    <property type="term" value="F:thrombin-activated receptor activity"/>
    <property type="evidence" value="ECO:0007669"/>
    <property type="project" value="InterPro"/>
</dbReference>
<dbReference type="PANTHER" id="PTHR24232:SF110">
    <property type="entry name" value="PROTEINASE-ACTIVATED RECEPTOR 3 ISOFORM X1"/>
    <property type="match status" value="1"/>
</dbReference>
<evidence type="ECO:0000256" key="6">
    <source>
        <dbReference type="ARBA" id="ARBA00023136"/>
    </source>
</evidence>
<evidence type="ECO:0000256" key="4">
    <source>
        <dbReference type="ARBA" id="ARBA00022989"/>
    </source>
</evidence>
<accession>A0A8J6KG77</accession>
<feature type="domain" description="G-protein coupled receptors family 1 profile" evidence="14">
    <location>
        <begin position="49"/>
        <end position="295"/>
    </location>
</feature>
<comment type="subcellular location">
    <subcellularLocation>
        <location evidence="1">Cell membrane</location>
        <topology evidence="1">Multi-pass membrane protein</topology>
    </subcellularLocation>
</comment>
<dbReference type="OrthoDB" id="9370401at2759"/>
<dbReference type="Gene3D" id="1.20.1070.10">
    <property type="entry name" value="Rhodopsin 7-helix transmembrane proteins"/>
    <property type="match status" value="1"/>
</dbReference>
<keyword evidence="16" id="KW-1185">Reference proteome</keyword>
<feature type="transmembrane region" description="Helical" evidence="13">
    <location>
        <begin position="148"/>
        <end position="169"/>
    </location>
</feature>
<dbReference type="PANTHER" id="PTHR24232">
    <property type="entry name" value="G-PROTEIN COUPLED RECEPTOR"/>
    <property type="match status" value="1"/>
</dbReference>
<sequence>PSQKGRVRLPSNCNSSTLDTEIVNQLDSIITTRVVPALFTVVFFLGLPANSIALWVLISKAKKMPSTILLINLAAGDLFFLSALPFKITYHFMGNNWIFGETLCRIVTAIFYGNMYCSVFFLMAISVDRYIGIVHPFCAKALRDWRRSTCASIVIWLVAIAAASVFTFVQQTKSFDAPSRITCHEIWASCSGYEWYTRYFLGLFIVGFAIPSVVIIFCYVLILVTLAKKNESYGRVIGFIALVLVMFILCFTPSNILLVLHYLETDWECHNQLYFWYTLALTLTSFNSCIDPFIYCYASNDFWTAVKETLWISRLGYTVSSEGTKKTKLTSSSDKEMGLIQ</sequence>
<feature type="transmembrane region" description="Helical" evidence="13">
    <location>
        <begin position="199"/>
        <end position="224"/>
    </location>
</feature>
<feature type="transmembrane region" description="Helical" evidence="13">
    <location>
        <begin position="274"/>
        <end position="298"/>
    </location>
</feature>
<keyword evidence="7 11" id="KW-1015">Disulfide bond</keyword>